<name>A0ABC8W201_9POAL</name>
<evidence type="ECO:0000313" key="3">
    <source>
        <dbReference type="EMBL" id="CAL4901403.1"/>
    </source>
</evidence>
<evidence type="ECO:0000313" key="4">
    <source>
        <dbReference type="Proteomes" id="UP001497457"/>
    </source>
</evidence>
<dbReference type="SUPFAM" id="SSF81296">
    <property type="entry name" value="E set domains"/>
    <property type="match status" value="1"/>
</dbReference>
<feature type="region of interest" description="Disordered" evidence="1">
    <location>
        <begin position="1"/>
        <end position="53"/>
    </location>
</feature>
<sequence length="286" mass="31174">MGNATAKEGENGHMAASPELATRNGGGSSSAGGAAARSPPLSPPDAVMLEPPPPVPYLFTPQIPVTPLQRPTEFSPAFNHSPINGTDESTTNHSPEKGIPTLITWSQGGNEVFLEGSWDNWTSRRALERSGKDHTILLVLPSGVYHYRIIVDGDLRYIPEQPYVTDERGQVANLLDVHVSKDTIFLFHHSNLIMFLKVLTAWLNLRRLHHPSTATICSTQETRNSPRSHPPCHPSFSCLSSVMLMTLMNKLQSHSTSSSTICSLRKGGDHSRCLPSESLIGLNPSM</sequence>
<reference evidence="4" key="1">
    <citation type="submission" date="2024-06" db="EMBL/GenBank/DDBJ databases">
        <authorList>
            <person name="Ryan C."/>
        </authorList>
    </citation>
    <scope>NUCLEOTIDE SEQUENCE [LARGE SCALE GENOMIC DNA]</scope>
</reference>
<dbReference type="GO" id="GO:0009507">
    <property type="term" value="C:chloroplast"/>
    <property type="evidence" value="ECO:0007669"/>
    <property type="project" value="UniProtKB-ARBA"/>
</dbReference>
<proteinExistence type="predicted"/>
<reference evidence="3 4" key="2">
    <citation type="submission" date="2024-10" db="EMBL/GenBank/DDBJ databases">
        <authorList>
            <person name="Ryan C."/>
        </authorList>
    </citation>
    <scope>NUCLEOTIDE SEQUENCE [LARGE SCALE GENOMIC DNA]</scope>
</reference>
<dbReference type="InterPro" id="IPR032640">
    <property type="entry name" value="AMPK1_CBM"/>
</dbReference>
<dbReference type="EMBL" id="OZ075121">
    <property type="protein sequence ID" value="CAL4901403.1"/>
    <property type="molecule type" value="Genomic_DNA"/>
</dbReference>
<keyword evidence="4" id="KW-1185">Reference proteome</keyword>
<dbReference type="CDD" id="cd02859">
    <property type="entry name" value="E_set_AMPKbeta_like_N"/>
    <property type="match status" value="1"/>
</dbReference>
<protein>
    <recommendedName>
        <fullName evidence="2">AMP-activated protein kinase glycogen-binding domain-containing protein</fullName>
    </recommendedName>
</protein>
<dbReference type="InterPro" id="IPR014756">
    <property type="entry name" value="Ig_E-set"/>
</dbReference>
<feature type="domain" description="AMP-activated protein kinase glycogen-binding" evidence="2">
    <location>
        <begin position="99"/>
        <end position="180"/>
    </location>
</feature>
<gene>
    <name evidence="3" type="ORF">URODEC1_LOCUS9301</name>
</gene>
<dbReference type="AlphaFoldDB" id="A0ABC8W201"/>
<dbReference type="PANTHER" id="PTHR46316:SF9">
    <property type="entry name" value="SNF1-RELATED PROTEIN KINASE REGULATORY SUBUNIT BETA-1"/>
    <property type="match status" value="1"/>
</dbReference>
<dbReference type="Pfam" id="PF16561">
    <property type="entry name" value="AMPK1_CBM"/>
    <property type="match status" value="1"/>
</dbReference>
<evidence type="ECO:0000256" key="1">
    <source>
        <dbReference type="SAM" id="MobiDB-lite"/>
    </source>
</evidence>
<accession>A0ABC8W201</accession>
<dbReference type="Proteomes" id="UP001497457">
    <property type="component" value="Chromosome 11b"/>
</dbReference>
<evidence type="ECO:0000259" key="2">
    <source>
        <dbReference type="Pfam" id="PF16561"/>
    </source>
</evidence>
<organism evidence="3 4">
    <name type="scientific">Urochloa decumbens</name>
    <dbReference type="NCBI Taxonomy" id="240449"/>
    <lineage>
        <taxon>Eukaryota</taxon>
        <taxon>Viridiplantae</taxon>
        <taxon>Streptophyta</taxon>
        <taxon>Embryophyta</taxon>
        <taxon>Tracheophyta</taxon>
        <taxon>Spermatophyta</taxon>
        <taxon>Magnoliopsida</taxon>
        <taxon>Liliopsida</taxon>
        <taxon>Poales</taxon>
        <taxon>Poaceae</taxon>
        <taxon>PACMAD clade</taxon>
        <taxon>Panicoideae</taxon>
        <taxon>Panicodae</taxon>
        <taxon>Paniceae</taxon>
        <taxon>Melinidinae</taxon>
        <taxon>Urochloa</taxon>
    </lineage>
</organism>
<dbReference type="InterPro" id="IPR043554">
    <property type="entry name" value="KINB"/>
</dbReference>
<dbReference type="Gene3D" id="2.60.40.10">
    <property type="entry name" value="Immunoglobulins"/>
    <property type="match status" value="1"/>
</dbReference>
<dbReference type="InterPro" id="IPR013783">
    <property type="entry name" value="Ig-like_fold"/>
</dbReference>
<dbReference type="PANTHER" id="PTHR46316">
    <property type="entry name" value="SNF1-RELATED PROTEIN KINASE REGULATORY SUBUNIT BETA-1"/>
    <property type="match status" value="1"/>
</dbReference>